<dbReference type="OrthoDB" id="9812539at2"/>
<dbReference type="Proteomes" id="UP000279284">
    <property type="component" value="Chromosome"/>
</dbReference>
<evidence type="ECO:0000256" key="1">
    <source>
        <dbReference type="SAM" id="Phobius"/>
    </source>
</evidence>
<name>A0A1X3CYL6_9NEIS</name>
<dbReference type="Pfam" id="PF11158">
    <property type="entry name" value="DUF2938"/>
    <property type="match status" value="1"/>
</dbReference>
<evidence type="ECO:0000313" key="3">
    <source>
        <dbReference type="Proteomes" id="UP000279284"/>
    </source>
</evidence>
<dbReference type="InterPro" id="IPR021329">
    <property type="entry name" value="DUF2938"/>
</dbReference>
<dbReference type="EMBL" id="LR134313">
    <property type="protein sequence ID" value="VEE99988.1"/>
    <property type="molecule type" value="Genomic_DNA"/>
</dbReference>
<feature type="transmembrane region" description="Helical" evidence="1">
    <location>
        <begin position="134"/>
        <end position="157"/>
    </location>
</feature>
<protein>
    <submittedName>
        <fullName evidence="2">Protein of uncharacterized function (DUF2938)</fullName>
    </submittedName>
</protein>
<proteinExistence type="predicted"/>
<reference evidence="2 3" key="1">
    <citation type="submission" date="2018-12" db="EMBL/GenBank/DDBJ databases">
        <authorList>
            <consortium name="Pathogen Informatics"/>
        </authorList>
    </citation>
    <scope>NUCLEOTIDE SEQUENCE [LARGE SCALE GENOMIC DNA]</scope>
    <source>
        <strain evidence="2 3">NCTC10296</strain>
    </source>
</reference>
<dbReference type="RefSeq" id="WP_085416046.1">
    <property type="nucleotide sequence ID" value="NZ_CAUJPY010000018.1"/>
</dbReference>
<sequence>MNQIIYIIALGLLATTFMDIWAFVQKHLFGIMPLDYRLLGRWLLSIRQGRFYHHTIMQTQPLAGERIVGWVMHYLIGVIFAAILLHFSHPPALLPSLLMGWITVFIPFFLMQPAFGFGIAGAKTPKPNIVRRNSLLAHTSFGIGLYLGGWLLSNYFYI</sequence>
<dbReference type="AlphaFoldDB" id="A0A1X3CYL6"/>
<keyword evidence="1" id="KW-0472">Membrane</keyword>
<organism evidence="2 3">
    <name type="scientific">Neisseria canis</name>
    <dbReference type="NCBI Taxonomy" id="493"/>
    <lineage>
        <taxon>Bacteria</taxon>
        <taxon>Pseudomonadati</taxon>
        <taxon>Pseudomonadota</taxon>
        <taxon>Betaproteobacteria</taxon>
        <taxon>Neisseriales</taxon>
        <taxon>Neisseriaceae</taxon>
        <taxon>Neisseria</taxon>
    </lineage>
</organism>
<accession>A0A1X3CYL6</accession>
<feature type="transmembrane region" description="Helical" evidence="1">
    <location>
        <begin position="67"/>
        <end position="87"/>
    </location>
</feature>
<feature type="transmembrane region" description="Helical" evidence="1">
    <location>
        <begin position="6"/>
        <end position="24"/>
    </location>
</feature>
<keyword evidence="1" id="KW-1133">Transmembrane helix</keyword>
<keyword evidence="3" id="KW-1185">Reference proteome</keyword>
<gene>
    <name evidence="2" type="ORF">NCTC10296_00630</name>
</gene>
<feature type="transmembrane region" description="Helical" evidence="1">
    <location>
        <begin position="99"/>
        <end position="122"/>
    </location>
</feature>
<evidence type="ECO:0000313" key="2">
    <source>
        <dbReference type="EMBL" id="VEE99988.1"/>
    </source>
</evidence>
<dbReference type="KEGG" id="nci:NCTC10296_00630"/>
<keyword evidence="1" id="KW-0812">Transmembrane</keyword>